<dbReference type="KEGG" id="aui:APT62_09255"/>
<evidence type="ECO:0008006" key="4">
    <source>
        <dbReference type="Google" id="ProtNLM"/>
    </source>
</evidence>
<proteinExistence type="predicted"/>
<feature type="chain" id="PRO_5041961808" description="Lactococcin 972 family bacteriocin" evidence="1">
    <location>
        <begin position="31"/>
        <end position="109"/>
    </location>
</feature>
<dbReference type="RefSeq" id="WP_034258019.1">
    <property type="nucleotide sequence ID" value="NZ_CANSXX010000018.1"/>
</dbReference>
<dbReference type="Proteomes" id="UP000067698">
    <property type="component" value="Chromosome"/>
</dbReference>
<name>A0AAC8X0H9_9LACT</name>
<reference evidence="2 3" key="1">
    <citation type="journal article" date="2016" name="Genome Announc.">
        <title>Complete Genome Sequences of Aerococcus christensenii CCUG 28831T, Aerococcus sanguinicola CCUG 43001T, Aerococcus urinae CCUG 36881T, Aerococcus urinaeequi CCUG 28094T, Aerococcus urinaehominis CCUG 42038 BT, and Aerococcus viridans CCUG 4311T.</title>
        <authorList>
            <person name="Carkaci D."/>
            <person name="Dargis R."/>
            <person name="Nielsen X.C."/>
            <person name="Skovgaard O."/>
            <person name="Fuursted K."/>
            <person name="Christensen J.J."/>
        </authorList>
    </citation>
    <scope>NUCLEOTIDE SEQUENCE [LARGE SCALE GENOMIC DNA]</scope>
    <source>
        <strain evidence="2 3">CCUG28094</strain>
    </source>
</reference>
<gene>
    <name evidence="2" type="ORF">AWM74_04880</name>
</gene>
<organism evidence="2 3">
    <name type="scientific">Aerococcus urinaeequi</name>
    <dbReference type="NCBI Taxonomy" id="51665"/>
    <lineage>
        <taxon>Bacteria</taxon>
        <taxon>Bacillati</taxon>
        <taxon>Bacillota</taxon>
        <taxon>Bacilli</taxon>
        <taxon>Lactobacillales</taxon>
        <taxon>Aerococcaceae</taxon>
        <taxon>Aerococcus</taxon>
    </lineage>
</organism>
<reference evidence="3" key="2">
    <citation type="submission" date="2016-01" db="EMBL/GenBank/DDBJ databases">
        <title>Six Aerococcus type strain genome sequencing and assembly using PacBio and Illumina Hiseq.</title>
        <authorList>
            <person name="Carkaci D."/>
            <person name="Dargis R."/>
            <person name="Nielsen X.C."/>
            <person name="Skovgaard O."/>
            <person name="Fuursted K."/>
            <person name="Christensen J.J."/>
        </authorList>
    </citation>
    <scope>NUCLEOTIDE SEQUENCE [LARGE SCALE GENOMIC DNA]</scope>
    <source>
        <strain evidence="3">CCUG28094</strain>
    </source>
</reference>
<dbReference type="GeneID" id="92866884"/>
<evidence type="ECO:0000313" key="2">
    <source>
        <dbReference type="EMBL" id="AMB97603.1"/>
    </source>
</evidence>
<dbReference type="EMBL" id="CP014162">
    <property type="protein sequence ID" value="AMB97603.1"/>
    <property type="molecule type" value="Genomic_DNA"/>
</dbReference>
<feature type="signal peptide" evidence="1">
    <location>
        <begin position="1"/>
        <end position="30"/>
    </location>
</feature>
<keyword evidence="1" id="KW-0732">Signal</keyword>
<evidence type="ECO:0000256" key="1">
    <source>
        <dbReference type="SAM" id="SignalP"/>
    </source>
</evidence>
<protein>
    <recommendedName>
        <fullName evidence="4">Lactococcin 972 family bacteriocin</fullName>
    </recommendedName>
</protein>
<accession>A0AAC8X0H9</accession>
<sequence length="109" mass="12055">MKNKSRKKLILVAITFLLSTSFVAPTVASAATFGNSNNGASSVEQFQIRYSGAAWNYKKNSGKNYAYFKYSRNGKTLLTKYAYNGKSTGSVWDSLSWNGPKTKFNWGNG</sequence>
<evidence type="ECO:0000313" key="3">
    <source>
        <dbReference type="Proteomes" id="UP000067698"/>
    </source>
</evidence>
<dbReference type="AlphaFoldDB" id="A0AAC8X0H9"/>